<dbReference type="InterPro" id="IPR041664">
    <property type="entry name" value="AAA_16"/>
</dbReference>
<dbReference type="PANTHER" id="PTHR16305:SF35">
    <property type="entry name" value="TRANSCRIPTIONAL ACTIVATOR DOMAIN"/>
    <property type="match status" value="1"/>
</dbReference>
<dbReference type="Gene3D" id="1.25.40.10">
    <property type="entry name" value="Tetratricopeptide repeat domain"/>
    <property type="match status" value="1"/>
</dbReference>
<evidence type="ECO:0000259" key="3">
    <source>
        <dbReference type="PROSITE" id="PS50043"/>
    </source>
</evidence>
<dbReference type="PRINTS" id="PR00038">
    <property type="entry name" value="HTHLUXR"/>
</dbReference>
<evidence type="ECO:0000256" key="2">
    <source>
        <dbReference type="ARBA" id="ARBA00022840"/>
    </source>
</evidence>
<dbReference type="SUPFAM" id="SSF46894">
    <property type="entry name" value="C-terminal effector domain of the bipartite response regulators"/>
    <property type="match status" value="1"/>
</dbReference>
<keyword evidence="2" id="KW-0067">ATP-binding</keyword>
<dbReference type="GO" id="GO:0006355">
    <property type="term" value="P:regulation of DNA-templated transcription"/>
    <property type="evidence" value="ECO:0007669"/>
    <property type="project" value="InterPro"/>
</dbReference>
<dbReference type="PANTHER" id="PTHR16305">
    <property type="entry name" value="TESTICULAR SOLUBLE ADENYLYL CYCLASE"/>
    <property type="match status" value="1"/>
</dbReference>
<reference evidence="4 5" key="1">
    <citation type="submission" date="2016-06" db="EMBL/GenBank/DDBJ databases">
        <authorList>
            <person name="Kjaerup R.B."/>
            <person name="Dalgaard T.S."/>
            <person name="Juul-Madsen H.R."/>
        </authorList>
    </citation>
    <scope>NUCLEOTIDE SEQUENCE [LARGE SCALE GENOMIC DNA]</scope>
    <source>
        <strain evidence="4 5">DSM 45626</strain>
    </source>
</reference>
<dbReference type="GO" id="GO:0005737">
    <property type="term" value="C:cytoplasm"/>
    <property type="evidence" value="ECO:0007669"/>
    <property type="project" value="TreeGrafter"/>
</dbReference>
<dbReference type="GO" id="GO:0005524">
    <property type="term" value="F:ATP binding"/>
    <property type="evidence" value="ECO:0007669"/>
    <property type="project" value="UniProtKB-KW"/>
</dbReference>
<dbReference type="InterPro" id="IPR000792">
    <property type="entry name" value="Tscrpt_reg_LuxR_C"/>
</dbReference>
<accession>A0A1C4X0X9</accession>
<protein>
    <submittedName>
        <fullName evidence="4">Regulatory protein, luxR family</fullName>
    </submittedName>
</protein>
<dbReference type="SUPFAM" id="SSF52540">
    <property type="entry name" value="P-loop containing nucleoside triphosphate hydrolases"/>
    <property type="match status" value="1"/>
</dbReference>
<dbReference type="Pfam" id="PF00196">
    <property type="entry name" value="GerE"/>
    <property type="match status" value="1"/>
</dbReference>
<dbReference type="Proteomes" id="UP000199375">
    <property type="component" value="Unassembled WGS sequence"/>
</dbReference>
<dbReference type="GO" id="GO:0003677">
    <property type="term" value="F:DNA binding"/>
    <property type="evidence" value="ECO:0007669"/>
    <property type="project" value="InterPro"/>
</dbReference>
<feature type="domain" description="HTH luxR-type" evidence="3">
    <location>
        <begin position="871"/>
        <end position="936"/>
    </location>
</feature>
<dbReference type="RefSeq" id="WP_256092049.1">
    <property type="nucleotide sequence ID" value="NZ_FMCW01000020.1"/>
</dbReference>
<keyword evidence="1" id="KW-0547">Nucleotide-binding</keyword>
<organism evidence="4 5">
    <name type="scientific">Micromonospora haikouensis</name>
    <dbReference type="NCBI Taxonomy" id="686309"/>
    <lineage>
        <taxon>Bacteria</taxon>
        <taxon>Bacillati</taxon>
        <taxon>Actinomycetota</taxon>
        <taxon>Actinomycetes</taxon>
        <taxon>Micromonosporales</taxon>
        <taxon>Micromonosporaceae</taxon>
        <taxon>Micromonospora</taxon>
    </lineage>
</organism>
<dbReference type="InterPro" id="IPR011990">
    <property type="entry name" value="TPR-like_helical_dom_sf"/>
</dbReference>
<evidence type="ECO:0000313" key="4">
    <source>
        <dbReference type="EMBL" id="SCF02099.1"/>
    </source>
</evidence>
<evidence type="ECO:0000256" key="1">
    <source>
        <dbReference type="ARBA" id="ARBA00022741"/>
    </source>
</evidence>
<dbReference type="GO" id="GO:0004016">
    <property type="term" value="F:adenylate cyclase activity"/>
    <property type="evidence" value="ECO:0007669"/>
    <property type="project" value="TreeGrafter"/>
</dbReference>
<dbReference type="AlphaFoldDB" id="A0A1C4X0X9"/>
<evidence type="ECO:0000313" key="5">
    <source>
        <dbReference type="Proteomes" id="UP000199375"/>
    </source>
</evidence>
<dbReference type="EMBL" id="FMCW01000020">
    <property type="protein sequence ID" value="SCF02099.1"/>
    <property type="molecule type" value="Genomic_DNA"/>
</dbReference>
<proteinExistence type="predicted"/>
<dbReference type="Pfam" id="PF13191">
    <property type="entry name" value="AAA_16"/>
    <property type="match status" value="1"/>
</dbReference>
<dbReference type="Gene3D" id="1.10.10.10">
    <property type="entry name" value="Winged helix-like DNA-binding domain superfamily/Winged helix DNA-binding domain"/>
    <property type="match status" value="1"/>
</dbReference>
<dbReference type="PROSITE" id="PS50043">
    <property type="entry name" value="HTH_LUXR_2"/>
    <property type="match status" value="1"/>
</dbReference>
<dbReference type="InterPro" id="IPR016032">
    <property type="entry name" value="Sig_transdc_resp-reg_C-effctor"/>
</dbReference>
<dbReference type="SMART" id="SM00421">
    <property type="entry name" value="HTH_LUXR"/>
    <property type="match status" value="1"/>
</dbReference>
<dbReference type="PROSITE" id="PS00622">
    <property type="entry name" value="HTH_LUXR_1"/>
    <property type="match status" value="1"/>
</dbReference>
<dbReference type="InterPro" id="IPR036388">
    <property type="entry name" value="WH-like_DNA-bd_sf"/>
</dbReference>
<sequence>MVLVQREEQLDRLRGAFDACAEHQRGHVALVTGAVGSGKTSLLETFSEWAAAAGGRVLGAAGSRAERGLHLGVLGQLFHSARLEQQAATRIENLMRDAAFAVPLPEPGGDAADGTAAGDRVWAPLLHGLFTALLDLADAGPLVLAVDDVHHADPASLHCLLYVTRRLRHARIMVVLAEASTLRPPHPLFRAELLSQPYFSRINLPPLTVDGIARLVDADGGAAAARETAERCLSMTGGNPLLTRALIDERAPGGAADERGADPTGGDPFDQAVLGCLYRHEPGVRRVAQALAVLNRPVPAELLGHVLDVVPESAAPAVRVLRTSGLMDSDQLRHPRILRSILTDMSPEERRGLHQRVAEVLHEHGAEPGAVAEHLVAAAWADAPWVVPVLSDAAAQALASGRPDVAAACLRLVARADVDERQRTAATAMLVNARWQVNPLAVNGHLTELVETARATGWSTGAALSTVPFLLWQGRAEEATEAVSGFSGDDDPGSAAGHAGRLRAMQLLVSLSHPDQLASVRETPSTWSRAATAPTSISPQLQAVTVLGTALLPNADNDTVATAEQLLQRHHTDDGALGLLTAPLLALLWSGRCDRVVAWAEILLNRPAVRHAPVWRAVVRAVRAEAALRLGDLPGAEHHARAALEDIPAPAWGVAIAGPLATLIACATEAGRFAEADRWLAHPVPAGMFRTPLGVHYLAARGRHHLAMGRPHAATADLRRCGELMRGWGIDVAGLVPWRLELARVQLSVGNKTHATQLLQEQLRVAHGVDDRTRGRSLRLLATTAAPDHRRKLLGEAVNLLQGCGDRLELVRALGDTGQSLQRAGDSARARLLVRRAYQLAQDCGASVLAQRLIRRDAGGGLPAYPAGAEAHEPDDGLSEAERRVAALAAQGHTNRQISSKLFITVSTVEQHLTRVYRKLDVKRRTDLPARLVAYAEPLAEEPQGAAS</sequence>
<dbReference type="InterPro" id="IPR027417">
    <property type="entry name" value="P-loop_NTPase"/>
</dbReference>
<name>A0A1C4X0X9_9ACTN</name>
<gene>
    <name evidence="4" type="ORF">GA0070558_12081</name>
</gene>
<dbReference type="CDD" id="cd06170">
    <property type="entry name" value="LuxR_C_like"/>
    <property type="match status" value="1"/>
</dbReference>
<dbReference type="Gene3D" id="3.40.50.300">
    <property type="entry name" value="P-loop containing nucleotide triphosphate hydrolases"/>
    <property type="match status" value="1"/>
</dbReference>